<evidence type="ECO:0000259" key="9">
    <source>
        <dbReference type="PROSITE" id="PS51278"/>
    </source>
</evidence>
<dbReference type="InterPro" id="IPR033738">
    <property type="entry name" value="AsnB_N"/>
</dbReference>
<keyword evidence="6" id="KW-0061">Asparagine biosynthesis</keyword>
<dbReference type="InterPro" id="IPR029055">
    <property type="entry name" value="Ntn_hydrolases_N"/>
</dbReference>
<dbReference type="SUPFAM" id="SSF56235">
    <property type="entry name" value="N-terminal nucleophile aminohydrolases (Ntn hydrolases)"/>
    <property type="match status" value="1"/>
</dbReference>
<dbReference type="PANTHER" id="PTHR43284:SF1">
    <property type="entry name" value="ASPARAGINE SYNTHETASE"/>
    <property type="match status" value="1"/>
</dbReference>
<evidence type="ECO:0000256" key="6">
    <source>
        <dbReference type="ARBA" id="ARBA00022888"/>
    </source>
</evidence>
<evidence type="ECO:0000256" key="7">
    <source>
        <dbReference type="ARBA" id="ARBA00022962"/>
    </source>
</evidence>
<evidence type="ECO:0000313" key="10">
    <source>
        <dbReference type="EMBL" id="MEV0710245.1"/>
    </source>
</evidence>
<evidence type="ECO:0000256" key="8">
    <source>
        <dbReference type="ARBA" id="ARBA00048741"/>
    </source>
</evidence>
<evidence type="ECO:0000313" key="11">
    <source>
        <dbReference type="Proteomes" id="UP001551695"/>
    </source>
</evidence>
<comment type="pathway">
    <text evidence="1">Amino-acid biosynthesis; L-asparagine biosynthesis; L-asparagine from L-aspartate (L-Gln route): step 1/1.</text>
</comment>
<keyword evidence="5" id="KW-0067">ATP-binding</keyword>
<name>A0ABV3FXU9_9NOCA</name>
<comment type="caution">
    <text evidence="10">The sequence shown here is derived from an EMBL/GenBank/DDBJ whole genome shotgun (WGS) entry which is preliminary data.</text>
</comment>
<dbReference type="CDD" id="cd00712">
    <property type="entry name" value="AsnB"/>
    <property type="match status" value="1"/>
</dbReference>
<keyword evidence="11" id="KW-1185">Reference proteome</keyword>
<dbReference type="CDD" id="cd01991">
    <property type="entry name" value="Asn_synthase_B_C"/>
    <property type="match status" value="1"/>
</dbReference>
<evidence type="ECO:0000256" key="5">
    <source>
        <dbReference type="ARBA" id="ARBA00022840"/>
    </source>
</evidence>
<keyword evidence="7" id="KW-0315">Glutamine amidotransferase</keyword>
<dbReference type="InterPro" id="IPR014729">
    <property type="entry name" value="Rossmann-like_a/b/a_fold"/>
</dbReference>
<evidence type="ECO:0000256" key="4">
    <source>
        <dbReference type="ARBA" id="ARBA00022741"/>
    </source>
</evidence>
<dbReference type="Pfam" id="PF13537">
    <property type="entry name" value="GATase_7"/>
    <property type="match status" value="1"/>
</dbReference>
<dbReference type="PROSITE" id="PS51278">
    <property type="entry name" value="GATASE_TYPE_2"/>
    <property type="match status" value="1"/>
</dbReference>
<accession>A0ABV3FXU9</accession>
<dbReference type="RefSeq" id="WP_357786039.1">
    <property type="nucleotide sequence ID" value="NZ_JBFAKC010000010.1"/>
</dbReference>
<dbReference type="GO" id="GO:0004066">
    <property type="term" value="F:asparagine synthase (glutamine-hydrolyzing) activity"/>
    <property type="evidence" value="ECO:0007669"/>
    <property type="project" value="UniProtKB-EC"/>
</dbReference>
<dbReference type="PANTHER" id="PTHR43284">
    <property type="entry name" value="ASPARAGINE SYNTHETASE (GLUTAMINE-HYDROLYZING)"/>
    <property type="match status" value="1"/>
</dbReference>
<dbReference type="InterPro" id="IPR051786">
    <property type="entry name" value="ASN_synthetase/amidase"/>
</dbReference>
<feature type="domain" description="Glutamine amidotransferase type-2" evidence="9">
    <location>
        <begin position="2"/>
        <end position="211"/>
    </location>
</feature>
<evidence type="ECO:0000256" key="3">
    <source>
        <dbReference type="ARBA" id="ARBA00012737"/>
    </source>
</evidence>
<dbReference type="InterPro" id="IPR001962">
    <property type="entry name" value="Asn_synthase"/>
</dbReference>
<dbReference type="InterPro" id="IPR017932">
    <property type="entry name" value="GATase_2_dom"/>
</dbReference>
<evidence type="ECO:0000256" key="1">
    <source>
        <dbReference type="ARBA" id="ARBA00005187"/>
    </source>
</evidence>
<reference evidence="10 11" key="1">
    <citation type="submission" date="2024-06" db="EMBL/GenBank/DDBJ databases">
        <title>The Natural Products Discovery Center: Release of the First 8490 Sequenced Strains for Exploring Actinobacteria Biosynthetic Diversity.</title>
        <authorList>
            <person name="Kalkreuter E."/>
            <person name="Kautsar S.A."/>
            <person name="Yang D."/>
            <person name="Bader C.D."/>
            <person name="Teijaro C.N."/>
            <person name="Fluegel L."/>
            <person name="Davis C.M."/>
            <person name="Simpson J.R."/>
            <person name="Lauterbach L."/>
            <person name="Steele A.D."/>
            <person name="Gui C."/>
            <person name="Meng S."/>
            <person name="Li G."/>
            <person name="Viehrig K."/>
            <person name="Ye F."/>
            <person name="Su P."/>
            <person name="Kiefer A.F."/>
            <person name="Nichols A."/>
            <person name="Cepeda A.J."/>
            <person name="Yan W."/>
            <person name="Fan B."/>
            <person name="Jiang Y."/>
            <person name="Adhikari A."/>
            <person name="Zheng C.-J."/>
            <person name="Schuster L."/>
            <person name="Cowan T.M."/>
            <person name="Smanski M.J."/>
            <person name="Chevrette M.G."/>
            <person name="De Carvalho L.P.S."/>
            <person name="Shen B."/>
        </authorList>
    </citation>
    <scope>NUCLEOTIDE SEQUENCE [LARGE SCALE GENOMIC DNA]</scope>
    <source>
        <strain evidence="10 11">NPDC050403</strain>
    </source>
</reference>
<keyword evidence="10" id="KW-0436">Ligase</keyword>
<comment type="similarity">
    <text evidence="2">Belongs to the asparagine synthetase family.</text>
</comment>
<gene>
    <name evidence="10" type="primary">asnB</name>
    <name evidence="10" type="ORF">AB0I48_22000</name>
</gene>
<keyword evidence="4" id="KW-0547">Nucleotide-binding</keyword>
<organism evidence="10 11">
    <name type="scientific">Nocardia aurea</name>
    <dbReference type="NCBI Taxonomy" id="2144174"/>
    <lineage>
        <taxon>Bacteria</taxon>
        <taxon>Bacillati</taxon>
        <taxon>Actinomycetota</taxon>
        <taxon>Actinomycetes</taxon>
        <taxon>Mycobacteriales</taxon>
        <taxon>Nocardiaceae</taxon>
        <taxon>Nocardia</taxon>
    </lineage>
</organism>
<evidence type="ECO:0000256" key="2">
    <source>
        <dbReference type="ARBA" id="ARBA00005752"/>
    </source>
</evidence>
<protein>
    <recommendedName>
        <fullName evidence="3">asparagine synthase (glutamine-hydrolyzing)</fullName>
        <ecNumber evidence="3">6.3.5.4</ecNumber>
    </recommendedName>
</protein>
<sequence length="636" mass="70280">MCGISGIIDFAGAVDPAPISAMNHIQRHRGPDSAAVWHRRNAAFGFQRLAVVDLSHGDQPVTNEDDTVHVVCNGEIYNHRALRRDLAARGHRFRSRCDVEVIPHLYEEYGSGFVDHLDGDFAIALWDSTRSRLLLTRDRVGVKPLFYHRDRDRIIFASEIKGIFASGLCEIGMDPQGLSDCLFYGHTIAPRTFWRGITDLPPATVLTIDPRGTTERRYFTPFQRADPDLPLLRGRAAVERFTEVFTEAVRKRLPDEVRAGVALSGGLDSSTIAAVAARRCDTPLDTASVRLRGEALDETPLSRLVAESLGLPNTEVDMTGARAVELLPTSLWHFESPFWYGAVATPFLDLTADMRARGLTVGLSGDGSDELLAGYDFYRLMKLSGTVEKLRLAAVRNAVWKGATAWSGAPAGIDTLMASVADRRGELSARYGEVPPWIYLWSALDDTTTPIRPGDLPAPSSLPTPPRHDTLRRQLHFEFYTRLPHWVLPISDRLGMANSIEVRVPYLDRDVIDVCTELSPDMLVHHGTEKYVLKKTAADILPRSIVRRRKKPFMTPVAPWYLSGPGADLAYDHLSADAVRGHGIFDPVATERMWRTATTESGTLAATAAEWSCMAVLSTHMVLDRFGAVKTAGAHA</sequence>
<proteinExistence type="inferred from homology"/>
<dbReference type="PIRSF" id="PIRSF001589">
    <property type="entry name" value="Asn_synthetase_glu-h"/>
    <property type="match status" value="1"/>
</dbReference>
<comment type="catalytic activity">
    <reaction evidence="8">
        <text>L-aspartate + L-glutamine + ATP + H2O = L-asparagine + L-glutamate + AMP + diphosphate + H(+)</text>
        <dbReference type="Rhea" id="RHEA:12228"/>
        <dbReference type="ChEBI" id="CHEBI:15377"/>
        <dbReference type="ChEBI" id="CHEBI:15378"/>
        <dbReference type="ChEBI" id="CHEBI:29985"/>
        <dbReference type="ChEBI" id="CHEBI:29991"/>
        <dbReference type="ChEBI" id="CHEBI:30616"/>
        <dbReference type="ChEBI" id="CHEBI:33019"/>
        <dbReference type="ChEBI" id="CHEBI:58048"/>
        <dbReference type="ChEBI" id="CHEBI:58359"/>
        <dbReference type="ChEBI" id="CHEBI:456215"/>
        <dbReference type="EC" id="6.3.5.4"/>
    </reaction>
</comment>
<dbReference type="EMBL" id="JBFAKC010000010">
    <property type="protein sequence ID" value="MEV0710245.1"/>
    <property type="molecule type" value="Genomic_DNA"/>
</dbReference>
<dbReference type="InterPro" id="IPR006426">
    <property type="entry name" value="Asn_synth_AEB"/>
</dbReference>
<dbReference type="Proteomes" id="UP001551695">
    <property type="component" value="Unassembled WGS sequence"/>
</dbReference>
<dbReference type="NCBIfam" id="TIGR01536">
    <property type="entry name" value="asn_synth_AEB"/>
    <property type="match status" value="1"/>
</dbReference>
<dbReference type="EC" id="6.3.5.4" evidence="3"/>
<dbReference type="Gene3D" id="3.60.20.10">
    <property type="entry name" value="Glutamine Phosphoribosylpyrophosphate, subunit 1, domain 1"/>
    <property type="match status" value="1"/>
</dbReference>
<dbReference type="Pfam" id="PF00733">
    <property type="entry name" value="Asn_synthase"/>
    <property type="match status" value="1"/>
</dbReference>
<dbReference type="Gene3D" id="3.40.50.620">
    <property type="entry name" value="HUPs"/>
    <property type="match status" value="1"/>
</dbReference>
<keyword evidence="6" id="KW-0028">Amino-acid biosynthesis</keyword>
<dbReference type="SUPFAM" id="SSF52402">
    <property type="entry name" value="Adenine nucleotide alpha hydrolases-like"/>
    <property type="match status" value="1"/>
</dbReference>